<gene>
    <name evidence="2" type="ORF">PPERSA_08607</name>
</gene>
<keyword evidence="3" id="KW-1185">Reference proteome</keyword>
<reference evidence="2 3" key="1">
    <citation type="journal article" date="2015" name="Sci. Rep.">
        <title>Genome of the facultative scuticociliatosis pathogen Pseudocohnilembus persalinus provides insight into its virulence through horizontal gene transfer.</title>
        <authorList>
            <person name="Xiong J."/>
            <person name="Wang G."/>
            <person name="Cheng J."/>
            <person name="Tian M."/>
            <person name="Pan X."/>
            <person name="Warren A."/>
            <person name="Jiang C."/>
            <person name="Yuan D."/>
            <person name="Miao W."/>
        </authorList>
    </citation>
    <scope>NUCLEOTIDE SEQUENCE [LARGE SCALE GENOMIC DNA]</scope>
    <source>
        <strain evidence="2">36N120E</strain>
    </source>
</reference>
<feature type="compositionally biased region" description="Polar residues" evidence="1">
    <location>
        <begin position="369"/>
        <end position="386"/>
    </location>
</feature>
<feature type="compositionally biased region" description="Low complexity" evidence="1">
    <location>
        <begin position="1"/>
        <end position="44"/>
    </location>
</feature>
<feature type="region of interest" description="Disordered" evidence="1">
    <location>
        <begin position="1"/>
        <end position="47"/>
    </location>
</feature>
<dbReference type="EMBL" id="LDAU01000064">
    <property type="protein sequence ID" value="KRX08408.1"/>
    <property type="molecule type" value="Genomic_DNA"/>
</dbReference>
<feature type="compositionally biased region" description="Low complexity" evidence="1">
    <location>
        <begin position="324"/>
        <end position="345"/>
    </location>
</feature>
<dbReference type="AlphaFoldDB" id="A0A0V0R2J3"/>
<name>A0A0V0R2J3_PSEPJ</name>
<proteinExistence type="predicted"/>
<evidence type="ECO:0000313" key="3">
    <source>
        <dbReference type="Proteomes" id="UP000054937"/>
    </source>
</evidence>
<feature type="compositionally biased region" description="Basic and acidic residues" evidence="1">
    <location>
        <begin position="387"/>
        <end position="396"/>
    </location>
</feature>
<sequence length="396" mass="47036">MTDATQQISESEQQIQQQNKEQNNTENKQPQQQQQQQQQQQSQQSDKKIHEQVQVTLKKLFSQGNFLRNKYLITNCQNKDLDVAVINIISHNKFEELSQQIFNLSQNPLLFPSLVQEEIGQCDYIKYDASRQIARPNFHRERNTIYLAQVQGSQIEELKKFIEQNEEFKFYTQEELDNIKKQKEENPTLQIEKLKKFKTHVNKDNTVSIIADNEQLASNLFNWLFGKQFNGIELNQLQIQEYDYYYFAYKELFGKDPSGFRNPMSIQQQQAIYQQQKLQQIQMQMQITQQQQSLQFNNSQRMMQNKYQQGGYAGKGRYQNYNKNYQRPHNNNYYQNQQGNSNYQGQQGGKPRHFKKGGSNDKFNRQNKYRGNNQSQPRSTGYNQANMEDKQEFPGL</sequence>
<feature type="region of interest" description="Disordered" evidence="1">
    <location>
        <begin position="310"/>
        <end position="396"/>
    </location>
</feature>
<dbReference type="InParanoid" id="A0A0V0R2J3"/>
<protein>
    <submittedName>
        <fullName evidence="2">Uncharacterized protein</fullName>
    </submittedName>
</protein>
<organism evidence="2 3">
    <name type="scientific">Pseudocohnilembus persalinus</name>
    <name type="common">Ciliate</name>
    <dbReference type="NCBI Taxonomy" id="266149"/>
    <lineage>
        <taxon>Eukaryota</taxon>
        <taxon>Sar</taxon>
        <taxon>Alveolata</taxon>
        <taxon>Ciliophora</taxon>
        <taxon>Intramacronucleata</taxon>
        <taxon>Oligohymenophorea</taxon>
        <taxon>Scuticociliatia</taxon>
        <taxon>Philasterida</taxon>
        <taxon>Pseudocohnilembidae</taxon>
        <taxon>Pseudocohnilembus</taxon>
    </lineage>
</organism>
<accession>A0A0V0R2J3</accession>
<evidence type="ECO:0000256" key="1">
    <source>
        <dbReference type="SAM" id="MobiDB-lite"/>
    </source>
</evidence>
<evidence type="ECO:0000313" key="2">
    <source>
        <dbReference type="EMBL" id="KRX08408.1"/>
    </source>
</evidence>
<dbReference type="Proteomes" id="UP000054937">
    <property type="component" value="Unassembled WGS sequence"/>
</dbReference>
<comment type="caution">
    <text evidence="2">The sequence shown here is derived from an EMBL/GenBank/DDBJ whole genome shotgun (WGS) entry which is preliminary data.</text>
</comment>
<dbReference type="OMA" id="TRFIVNT"/>